<dbReference type="RefSeq" id="WP_073182792.1">
    <property type="nucleotide sequence ID" value="NZ_FQXI01000001.1"/>
</dbReference>
<protein>
    <recommendedName>
        <fullName evidence="1">YlxR domain-containing protein</fullName>
    </recommendedName>
</protein>
<gene>
    <name evidence="2" type="ORF">SAMN02745245_00122</name>
</gene>
<sequence length="89" mass="10301">MAKIKKVPMRKCIGCGNSKPKKELIRIVKNKDNEIFLDKTGKKNGRGAYICFNEECLEKAIKSKALNRAFEMEIKEETYNDLFNSLKQE</sequence>
<organism evidence="2 3">
    <name type="scientific">Anaerosphaera aminiphila DSM 21120</name>
    <dbReference type="NCBI Taxonomy" id="1120995"/>
    <lineage>
        <taxon>Bacteria</taxon>
        <taxon>Bacillati</taxon>
        <taxon>Bacillota</taxon>
        <taxon>Tissierellia</taxon>
        <taxon>Tissierellales</taxon>
        <taxon>Peptoniphilaceae</taxon>
        <taxon>Anaerosphaera</taxon>
    </lineage>
</organism>
<dbReference type="Proteomes" id="UP000184032">
    <property type="component" value="Unassembled WGS sequence"/>
</dbReference>
<dbReference type="Gene3D" id="3.30.1230.10">
    <property type="entry name" value="YlxR-like"/>
    <property type="match status" value="1"/>
</dbReference>
<feature type="domain" description="YlxR" evidence="1">
    <location>
        <begin position="10"/>
        <end position="82"/>
    </location>
</feature>
<proteinExistence type="predicted"/>
<evidence type="ECO:0000313" key="2">
    <source>
        <dbReference type="EMBL" id="SHG94869.1"/>
    </source>
</evidence>
<dbReference type="InterPro" id="IPR035931">
    <property type="entry name" value="YlxR-like_sf"/>
</dbReference>
<dbReference type="SUPFAM" id="SSF64376">
    <property type="entry name" value="YlxR-like"/>
    <property type="match status" value="1"/>
</dbReference>
<dbReference type="EMBL" id="FQXI01000001">
    <property type="protein sequence ID" value="SHG94869.1"/>
    <property type="molecule type" value="Genomic_DNA"/>
</dbReference>
<reference evidence="2 3" key="1">
    <citation type="submission" date="2016-11" db="EMBL/GenBank/DDBJ databases">
        <authorList>
            <person name="Jaros S."/>
            <person name="Januszkiewicz K."/>
            <person name="Wedrychowicz H."/>
        </authorList>
    </citation>
    <scope>NUCLEOTIDE SEQUENCE [LARGE SCALE GENOMIC DNA]</scope>
    <source>
        <strain evidence="2 3">DSM 21120</strain>
    </source>
</reference>
<dbReference type="Pfam" id="PF04296">
    <property type="entry name" value="YlxR"/>
    <property type="match status" value="1"/>
</dbReference>
<dbReference type="NCBIfam" id="NF047356">
    <property type="entry name" value="RNA_bind_RnpM"/>
    <property type="match status" value="1"/>
</dbReference>
<dbReference type="InterPro" id="IPR037465">
    <property type="entry name" value="YlxR"/>
</dbReference>
<dbReference type="STRING" id="1120995.SAMN02745245_00122"/>
<dbReference type="AlphaFoldDB" id="A0A1M5P0A5"/>
<accession>A0A1M5P0A5</accession>
<dbReference type="CDD" id="cd00279">
    <property type="entry name" value="YlxR"/>
    <property type="match status" value="1"/>
</dbReference>
<dbReference type="PANTHER" id="PTHR34215">
    <property type="entry name" value="BLL0784 PROTEIN"/>
    <property type="match status" value="1"/>
</dbReference>
<dbReference type="OrthoDB" id="9813251at2"/>
<dbReference type="PANTHER" id="PTHR34215:SF1">
    <property type="entry name" value="YLXR DOMAIN-CONTAINING PROTEIN"/>
    <property type="match status" value="1"/>
</dbReference>
<dbReference type="InterPro" id="IPR007393">
    <property type="entry name" value="YlxR_dom"/>
</dbReference>
<evidence type="ECO:0000313" key="3">
    <source>
        <dbReference type="Proteomes" id="UP000184032"/>
    </source>
</evidence>
<evidence type="ECO:0000259" key="1">
    <source>
        <dbReference type="Pfam" id="PF04296"/>
    </source>
</evidence>
<name>A0A1M5P0A5_9FIRM</name>
<keyword evidence="3" id="KW-1185">Reference proteome</keyword>